<dbReference type="InterPro" id="IPR043502">
    <property type="entry name" value="DNA/RNA_pol_sf"/>
</dbReference>
<dbReference type="PANTHER" id="PTHR11439:SF470">
    <property type="entry name" value="CYSTEINE-RICH RLK (RECEPTOR-LIKE PROTEIN KINASE) 8"/>
    <property type="match status" value="1"/>
</dbReference>
<dbReference type="EMBL" id="CP144694">
    <property type="protein sequence ID" value="WVZ03217.1"/>
    <property type="molecule type" value="Genomic_DNA"/>
</dbReference>
<dbReference type="PANTHER" id="PTHR11439">
    <property type="entry name" value="GAG-POL-RELATED RETROTRANSPOSON"/>
    <property type="match status" value="1"/>
</dbReference>
<organism evidence="1 2">
    <name type="scientific">Vigna mungo</name>
    <name type="common">Black gram</name>
    <name type="synonym">Phaseolus mungo</name>
    <dbReference type="NCBI Taxonomy" id="3915"/>
    <lineage>
        <taxon>Eukaryota</taxon>
        <taxon>Viridiplantae</taxon>
        <taxon>Streptophyta</taxon>
        <taxon>Embryophyta</taxon>
        <taxon>Tracheophyta</taxon>
        <taxon>Spermatophyta</taxon>
        <taxon>Magnoliopsida</taxon>
        <taxon>eudicotyledons</taxon>
        <taxon>Gunneridae</taxon>
        <taxon>Pentapetalae</taxon>
        <taxon>rosids</taxon>
        <taxon>fabids</taxon>
        <taxon>Fabales</taxon>
        <taxon>Fabaceae</taxon>
        <taxon>Papilionoideae</taxon>
        <taxon>50 kb inversion clade</taxon>
        <taxon>NPAAA clade</taxon>
        <taxon>indigoferoid/millettioid clade</taxon>
        <taxon>Phaseoleae</taxon>
        <taxon>Vigna</taxon>
    </lineage>
</organism>
<dbReference type="CDD" id="cd09272">
    <property type="entry name" value="RNase_HI_RT_Ty1"/>
    <property type="match status" value="1"/>
</dbReference>
<dbReference type="SUPFAM" id="SSF56672">
    <property type="entry name" value="DNA/RNA polymerases"/>
    <property type="match status" value="1"/>
</dbReference>
<sequence length="230" mass="26749">MFSHLDRYRRLVGRLIYLCFTRPELSYCVHMLSQFLQQPKQDHWSGFLRVVRYLKGNPSQGILLCKDKDLILFGWCDSDLATCPLTRRSLTGWIVFLGHSPVYWKTKKQHTISRSSAEAEYRSMATTTCEVKWLKRILHCVGISHSQPMQLLCDSQVALHIAKNPVFHEQTKHIEVDCHFVRNEILACIIQTSYVSTRVQLTDILIKALGRAQFHFFFDKLGIHDLQTPT</sequence>
<reference evidence="1 2" key="1">
    <citation type="journal article" date="2023" name="Life. Sci Alliance">
        <title>Evolutionary insights into 3D genome organization and epigenetic landscape of Vigna mungo.</title>
        <authorList>
            <person name="Junaid A."/>
            <person name="Singh B."/>
            <person name="Bhatia S."/>
        </authorList>
    </citation>
    <scope>NUCLEOTIDE SEQUENCE [LARGE SCALE GENOMIC DNA]</scope>
    <source>
        <strain evidence="1">Urdbean</strain>
    </source>
</reference>
<proteinExistence type="predicted"/>
<dbReference type="Proteomes" id="UP001374535">
    <property type="component" value="Chromosome 7"/>
</dbReference>
<gene>
    <name evidence="1" type="ORF">V8G54_024023</name>
</gene>
<protein>
    <submittedName>
        <fullName evidence="1">Uncharacterized protein</fullName>
    </submittedName>
</protein>
<name>A0AAQ3N646_VIGMU</name>
<accession>A0AAQ3N646</accession>
<evidence type="ECO:0000313" key="1">
    <source>
        <dbReference type="EMBL" id="WVZ03217.1"/>
    </source>
</evidence>
<dbReference type="AlphaFoldDB" id="A0AAQ3N646"/>
<keyword evidence="2" id="KW-1185">Reference proteome</keyword>
<evidence type="ECO:0000313" key="2">
    <source>
        <dbReference type="Proteomes" id="UP001374535"/>
    </source>
</evidence>